<dbReference type="InterPro" id="IPR014284">
    <property type="entry name" value="RNA_pol_sigma-70_dom"/>
</dbReference>
<evidence type="ECO:0000256" key="1">
    <source>
        <dbReference type="ARBA" id="ARBA00010641"/>
    </source>
</evidence>
<dbReference type="InterPro" id="IPR036388">
    <property type="entry name" value="WH-like_DNA-bd_sf"/>
</dbReference>
<dbReference type="EMBL" id="FLUM01000003">
    <property type="protein sequence ID" value="SBW01552.1"/>
    <property type="molecule type" value="Genomic_DNA"/>
</dbReference>
<evidence type="ECO:0000256" key="6">
    <source>
        <dbReference type="RuleBase" id="RU000716"/>
    </source>
</evidence>
<dbReference type="RefSeq" id="WP_296941681.1">
    <property type="nucleotide sequence ID" value="NZ_LT599032.1"/>
</dbReference>
<keyword evidence="3 6" id="KW-0731">Sigma factor</keyword>
<dbReference type="InterPro" id="IPR013325">
    <property type="entry name" value="RNA_pol_sigma_r2"/>
</dbReference>
<organism evidence="9">
    <name type="scientific">uncultured Dysgonomonas sp</name>
    <dbReference type="NCBI Taxonomy" id="206096"/>
    <lineage>
        <taxon>Bacteria</taxon>
        <taxon>Pseudomonadati</taxon>
        <taxon>Bacteroidota</taxon>
        <taxon>Bacteroidia</taxon>
        <taxon>Bacteroidales</taxon>
        <taxon>Dysgonomonadaceae</taxon>
        <taxon>Dysgonomonas</taxon>
        <taxon>environmental samples</taxon>
    </lineage>
</organism>
<dbReference type="Pfam" id="PF08281">
    <property type="entry name" value="Sigma70_r4_2"/>
    <property type="match status" value="1"/>
</dbReference>
<evidence type="ECO:0000256" key="4">
    <source>
        <dbReference type="ARBA" id="ARBA00023125"/>
    </source>
</evidence>
<dbReference type="GO" id="GO:0006352">
    <property type="term" value="P:DNA-templated transcription initiation"/>
    <property type="evidence" value="ECO:0007669"/>
    <property type="project" value="InterPro"/>
</dbReference>
<name>A0A212JQ49_9BACT</name>
<dbReference type="PANTHER" id="PTHR43133">
    <property type="entry name" value="RNA POLYMERASE ECF-TYPE SIGMA FACTO"/>
    <property type="match status" value="1"/>
</dbReference>
<proteinExistence type="inferred from homology"/>
<dbReference type="PANTHER" id="PTHR43133:SF45">
    <property type="entry name" value="RNA POLYMERASE ECF-TYPE SIGMA FACTOR"/>
    <property type="match status" value="1"/>
</dbReference>
<evidence type="ECO:0000256" key="3">
    <source>
        <dbReference type="ARBA" id="ARBA00023082"/>
    </source>
</evidence>
<dbReference type="Gene3D" id="1.10.10.10">
    <property type="entry name" value="Winged helix-like DNA-binding domain superfamily/Winged helix DNA-binding domain"/>
    <property type="match status" value="1"/>
</dbReference>
<evidence type="ECO:0000256" key="5">
    <source>
        <dbReference type="ARBA" id="ARBA00023163"/>
    </source>
</evidence>
<dbReference type="PROSITE" id="PS01063">
    <property type="entry name" value="SIGMA70_ECF"/>
    <property type="match status" value="1"/>
</dbReference>
<evidence type="ECO:0000313" key="9">
    <source>
        <dbReference type="EMBL" id="SBW01552.1"/>
    </source>
</evidence>
<dbReference type="SUPFAM" id="SSF88659">
    <property type="entry name" value="Sigma3 and sigma4 domains of RNA polymerase sigma factors"/>
    <property type="match status" value="1"/>
</dbReference>
<sequence>MNEKQEIYKVLKGDTSAFGYFVDTYQDMAITIAFRVCGNKQDAEDIVQNAFVKAFHNLHTFRADSKFSTWFYRIVYNTAITETRGNVHNTEFVDYKQIDMTGSYSDMDTMAQVEENERKELIDRAMERMPKDEAVILTLYYLEDNSVKDIVQITGLTDANIKVKLHRARKRFADTINLLMRHECA</sequence>
<dbReference type="Pfam" id="PF04542">
    <property type="entry name" value="Sigma70_r2"/>
    <property type="match status" value="1"/>
</dbReference>
<dbReference type="Gene3D" id="1.10.1740.10">
    <property type="match status" value="1"/>
</dbReference>
<comment type="similarity">
    <text evidence="1 6">Belongs to the sigma-70 factor family. ECF subfamily.</text>
</comment>
<feature type="domain" description="RNA polymerase sigma factor 70 region 4 type 2" evidence="8">
    <location>
        <begin position="120"/>
        <end position="171"/>
    </location>
</feature>
<dbReference type="InterPro" id="IPR000838">
    <property type="entry name" value="RNA_pol_sigma70_ECF_CS"/>
</dbReference>
<evidence type="ECO:0000259" key="8">
    <source>
        <dbReference type="Pfam" id="PF08281"/>
    </source>
</evidence>
<keyword evidence="2 6" id="KW-0805">Transcription regulation</keyword>
<dbReference type="InterPro" id="IPR039425">
    <property type="entry name" value="RNA_pol_sigma-70-like"/>
</dbReference>
<dbReference type="AlphaFoldDB" id="A0A212JQ49"/>
<dbReference type="NCBIfam" id="TIGR02937">
    <property type="entry name" value="sigma70-ECF"/>
    <property type="match status" value="1"/>
</dbReference>
<dbReference type="CDD" id="cd06171">
    <property type="entry name" value="Sigma70_r4"/>
    <property type="match status" value="1"/>
</dbReference>
<reference evidence="9" key="1">
    <citation type="submission" date="2016-04" db="EMBL/GenBank/DDBJ databases">
        <authorList>
            <person name="Evans L.H."/>
            <person name="Alamgir A."/>
            <person name="Owens N."/>
            <person name="Weber N.D."/>
            <person name="Virtaneva K."/>
            <person name="Barbian K."/>
            <person name="Babar A."/>
            <person name="Rosenke K."/>
        </authorList>
    </citation>
    <scope>NUCLEOTIDE SEQUENCE</scope>
    <source>
        <strain evidence="9">86-1</strain>
    </source>
</reference>
<dbReference type="SUPFAM" id="SSF88946">
    <property type="entry name" value="Sigma2 domain of RNA polymerase sigma factors"/>
    <property type="match status" value="1"/>
</dbReference>
<keyword evidence="4 6" id="KW-0238">DNA-binding</keyword>
<evidence type="ECO:0000256" key="2">
    <source>
        <dbReference type="ARBA" id="ARBA00023015"/>
    </source>
</evidence>
<protein>
    <recommendedName>
        <fullName evidence="6">RNA polymerase sigma factor</fullName>
    </recommendedName>
</protein>
<dbReference type="InterPro" id="IPR013324">
    <property type="entry name" value="RNA_pol_sigma_r3/r4-like"/>
</dbReference>
<evidence type="ECO:0000259" key="7">
    <source>
        <dbReference type="Pfam" id="PF04542"/>
    </source>
</evidence>
<dbReference type="GO" id="GO:0003677">
    <property type="term" value="F:DNA binding"/>
    <property type="evidence" value="ECO:0007669"/>
    <property type="project" value="UniProtKB-KW"/>
</dbReference>
<dbReference type="GO" id="GO:0016987">
    <property type="term" value="F:sigma factor activity"/>
    <property type="evidence" value="ECO:0007669"/>
    <property type="project" value="UniProtKB-KW"/>
</dbReference>
<gene>
    <name evidence="9" type="ORF">KL86DYS1_30014</name>
</gene>
<accession>A0A212JQ49</accession>
<feature type="domain" description="RNA polymerase sigma-70 region 2" evidence="7">
    <location>
        <begin position="22"/>
        <end position="85"/>
    </location>
</feature>
<dbReference type="InterPro" id="IPR007627">
    <property type="entry name" value="RNA_pol_sigma70_r2"/>
</dbReference>
<dbReference type="InterPro" id="IPR013249">
    <property type="entry name" value="RNA_pol_sigma70_r4_t2"/>
</dbReference>
<keyword evidence="5 6" id="KW-0804">Transcription</keyword>